<dbReference type="SUPFAM" id="SSF55961">
    <property type="entry name" value="Bet v1-like"/>
    <property type="match status" value="1"/>
</dbReference>
<keyword evidence="2" id="KW-1185">Reference proteome</keyword>
<dbReference type="EMBL" id="AP012204">
    <property type="protein sequence ID" value="BAK36390.1"/>
    <property type="molecule type" value="Genomic_DNA"/>
</dbReference>
<dbReference type="InterPro" id="IPR023393">
    <property type="entry name" value="START-like_dom_sf"/>
</dbReference>
<gene>
    <name evidence="1" type="ordered locus">MLP_33760</name>
</gene>
<dbReference type="CDD" id="cd08862">
    <property type="entry name" value="SRPBCC_Smu440-like"/>
    <property type="match status" value="1"/>
</dbReference>
<evidence type="ECO:0008006" key="3">
    <source>
        <dbReference type="Google" id="ProtNLM"/>
    </source>
</evidence>
<name>F5XMD3_MICPN</name>
<dbReference type="OrthoDB" id="191189at2"/>
<dbReference type="Gene3D" id="3.30.530.20">
    <property type="match status" value="1"/>
</dbReference>
<dbReference type="eggNOG" id="COG3832">
    <property type="taxonomic scope" value="Bacteria"/>
</dbReference>
<protein>
    <recommendedName>
        <fullName evidence="3">Polyketide cyclase/dehydrase</fullName>
    </recommendedName>
</protein>
<dbReference type="Pfam" id="PF10604">
    <property type="entry name" value="Polyketide_cyc2"/>
    <property type="match status" value="1"/>
</dbReference>
<proteinExistence type="predicted"/>
<reference evidence="1 2" key="1">
    <citation type="submission" date="2011-05" db="EMBL/GenBank/DDBJ databases">
        <title>Whole genome sequence of Microlunatus phosphovorus NM-1.</title>
        <authorList>
            <person name="Hosoyama A."/>
            <person name="Sasaki K."/>
            <person name="Harada T."/>
            <person name="Igarashi R."/>
            <person name="Kawakoshi A."/>
            <person name="Sasagawa M."/>
            <person name="Fukada J."/>
            <person name="Nakamura S."/>
            <person name="Katano Y."/>
            <person name="Hanada S."/>
            <person name="Kamagata Y."/>
            <person name="Nakamura N."/>
            <person name="Yamazaki S."/>
            <person name="Fujita N."/>
        </authorList>
    </citation>
    <scope>NUCLEOTIDE SEQUENCE [LARGE SCALE GENOMIC DNA]</scope>
    <source>
        <strain evidence="2">ATCC 700054 / DSM 10555 / JCM 9379 / NBRC 101784 / NCIMB 13414 / VKM Ac-1990 / NM-1</strain>
    </source>
</reference>
<evidence type="ECO:0000313" key="1">
    <source>
        <dbReference type="EMBL" id="BAK36390.1"/>
    </source>
</evidence>
<evidence type="ECO:0000313" key="2">
    <source>
        <dbReference type="Proteomes" id="UP000007947"/>
    </source>
</evidence>
<dbReference type="RefSeq" id="WP_013864250.1">
    <property type="nucleotide sequence ID" value="NC_015635.1"/>
</dbReference>
<dbReference type="Proteomes" id="UP000007947">
    <property type="component" value="Chromosome"/>
</dbReference>
<dbReference type="STRING" id="1032480.MLP_33760"/>
<dbReference type="HOGENOM" id="CLU_147350_0_0_11"/>
<dbReference type="KEGG" id="mph:MLP_33760"/>
<accession>F5XMD3</accession>
<dbReference type="AlphaFoldDB" id="F5XMD3"/>
<dbReference type="InterPro" id="IPR019587">
    <property type="entry name" value="Polyketide_cyclase/dehydratase"/>
</dbReference>
<sequence>MRFESSTQIDAPPARVFEVFSDVERWPEWTASVTSVERLDTGPLRVGSKARIRQPKLPAAVWEVTELVDGSHFIWVAKAPGVTTVGGHYVEASGDGSRAISRLDQNGPGGWLIGTLTKGLTNRYLTMETAGLKAQAESST</sequence>
<organism evidence="1 2">
    <name type="scientific">Microlunatus phosphovorus (strain ATCC 700054 / DSM 10555 / JCM 9379 / NBRC 101784 / NCIMB 13414 / VKM Ac-1990 / NM-1)</name>
    <dbReference type="NCBI Taxonomy" id="1032480"/>
    <lineage>
        <taxon>Bacteria</taxon>
        <taxon>Bacillati</taxon>
        <taxon>Actinomycetota</taxon>
        <taxon>Actinomycetes</taxon>
        <taxon>Propionibacteriales</taxon>
        <taxon>Propionibacteriaceae</taxon>
        <taxon>Microlunatus</taxon>
    </lineage>
</organism>